<protein>
    <recommendedName>
        <fullName evidence="11">Katanin p80 WD40 repeat-containing subunit B1</fullName>
        <shortName evidence="11">Katanin p80 subunit B1</shortName>
    </recommendedName>
    <alternativeName>
        <fullName evidence="11">p80 katanin</fullName>
    </alternativeName>
</protein>
<feature type="region of interest" description="Disordered" evidence="13">
    <location>
        <begin position="319"/>
        <end position="390"/>
    </location>
</feature>
<dbReference type="GO" id="GO:0007019">
    <property type="term" value="P:microtubule depolymerization"/>
    <property type="evidence" value="ECO:0007669"/>
    <property type="project" value="TreeGrafter"/>
</dbReference>
<organism evidence="15 16">
    <name type="scientific">Lingula anatina</name>
    <name type="common">Brachiopod</name>
    <name type="synonym">Lingula unguis</name>
    <dbReference type="NCBI Taxonomy" id="7574"/>
    <lineage>
        <taxon>Eukaryota</taxon>
        <taxon>Metazoa</taxon>
        <taxon>Spiralia</taxon>
        <taxon>Lophotrochozoa</taxon>
        <taxon>Brachiopoda</taxon>
        <taxon>Linguliformea</taxon>
        <taxon>Lingulata</taxon>
        <taxon>Lingulida</taxon>
        <taxon>Linguloidea</taxon>
        <taxon>Lingulidae</taxon>
        <taxon>Lingula</taxon>
    </lineage>
</organism>
<keyword evidence="2 11" id="KW-0963">Cytoplasm</keyword>
<evidence type="ECO:0000256" key="2">
    <source>
        <dbReference type="ARBA" id="ARBA00022490"/>
    </source>
</evidence>
<feature type="repeat" description="WD" evidence="12">
    <location>
        <begin position="69"/>
        <end position="110"/>
    </location>
</feature>
<keyword evidence="3 12" id="KW-0853">WD repeat</keyword>
<dbReference type="HAMAP" id="MF_03022">
    <property type="entry name" value="Katanin_p80_B1"/>
    <property type="match status" value="1"/>
</dbReference>
<dbReference type="Pfam" id="PF00400">
    <property type="entry name" value="WD40"/>
    <property type="match status" value="6"/>
</dbReference>
<comment type="subunit">
    <text evidence="11">Interacts with KATNA1. This interaction enhances the microtubule binding and severing activity of KATNA1 and also targets this activity to the centrosome.</text>
</comment>
<keyword evidence="7 11" id="KW-0498">Mitosis</keyword>
<dbReference type="GO" id="GO:0008352">
    <property type="term" value="C:katanin complex"/>
    <property type="evidence" value="ECO:0007669"/>
    <property type="project" value="InterPro"/>
</dbReference>
<dbReference type="Proteomes" id="UP000085678">
    <property type="component" value="Unplaced"/>
</dbReference>
<keyword evidence="5 11" id="KW-0493">Microtubule</keyword>
<keyword evidence="8 11" id="KW-0206">Cytoskeleton</keyword>
<dbReference type="InterPro" id="IPR019775">
    <property type="entry name" value="WD40_repeat_CS"/>
</dbReference>
<evidence type="ECO:0000313" key="15">
    <source>
        <dbReference type="Proteomes" id="UP000085678"/>
    </source>
</evidence>
<feature type="domain" description="Katanin p80 subunit C-terminal" evidence="14">
    <location>
        <begin position="551"/>
        <end position="708"/>
    </location>
</feature>
<dbReference type="Pfam" id="PF13925">
    <property type="entry name" value="Katanin_con80"/>
    <property type="match status" value="1"/>
</dbReference>
<dbReference type="PANTHER" id="PTHR19845:SF0">
    <property type="entry name" value="KATANIN P80 WD40 REPEAT-CONTAINING SUBUNIT B1"/>
    <property type="match status" value="1"/>
</dbReference>
<dbReference type="PANTHER" id="PTHR19845">
    <property type="entry name" value="KATANIN P80 SUBUNIT"/>
    <property type="match status" value="1"/>
</dbReference>
<evidence type="ECO:0000256" key="10">
    <source>
        <dbReference type="ARBA" id="ARBA00057470"/>
    </source>
</evidence>
<keyword evidence="4 11" id="KW-0132">Cell division</keyword>
<dbReference type="InterPro" id="IPR028021">
    <property type="entry name" value="Katanin_C-terminal"/>
</dbReference>
<evidence type="ECO:0000256" key="4">
    <source>
        <dbReference type="ARBA" id="ARBA00022618"/>
    </source>
</evidence>
<dbReference type="PROSITE" id="PS50082">
    <property type="entry name" value="WD_REPEATS_2"/>
    <property type="match status" value="5"/>
</dbReference>
<accession>A0A1S3K7U6</accession>
<dbReference type="InterPro" id="IPR015943">
    <property type="entry name" value="WD40/YVTN_repeat-like_dom_sf"/>
</dbReference>
<feature type="compositionally biased region" description="Low complexity" evidence="13">
    <location>
        <begin position="451"/>
        <end position="477"/>
    </location>
</feature>
<dbReference type="PRINTS" id="PR00320">
    <property type="entry name" value="GPROTEINBRPT"/>
</dbReference>
<feature type="compositionally biased region" description="Polar residues" evidence="13">
    <location>
        <begin position="344"/>
        <end position="367"/>
    </location>
</feature>
<keyword evidence="9 11" id="KW-0131">Cell cycle</keyword>
<dbReference type="RefSeq" id="XP_013418514.1">
    <property type="nucleotide sequence ID" value="XM_013563060.2"/>
</dbReference>
<dbReference type="STRING" id="7574.A0A1S3K7U6"/>
<sequence>MAGFTAVCCRYNTLKITNGLTFMEEFVAHGSNVNCLALGHKSGRVMVTGGEDKKVNMWAVGKPNCIMSLSGHTSAIEAVRFGNSEEMVAAGSMSGALKIWDLEAAKIVRTLTGHKANLRSLDFHPYGDFVASGSLDTNIKLWDIKRKGCIFTYKGHTNCINCLRFSPDGRWIASAGEDGSVKLWDLTAGKLLTELNDHTGPVNSLEFHPNEFLLASGSSDRTAKYWDLETFQCVSTTDGECGGIRSISFHPDGLCLYAATQDVLKVYGWEPARCYDTVATGWGKVVDIATAQSQLIGALYSQTNVSTYVVDLQKVQPMGGVPAEPSPEPPTVQAAPAAPPAQRLSASGRKSFQTDRPQTQSTKQQNPYKEEPQEPAVQGDDPEDDAQSVADIKDPNDYREIFQPRHGLSHSPTTTAQPFPAPPDDGIPEKDIPPPPVIVKHNTRQQPVHVPPQRAAQSSPSQQTQARQQQQPAQPAQFAPPPVSQQPHSQPPAPHSATSVPASTVIPSQREQPVGLAVEDFLPKRGVPVVNEGQSYPSNMSEAEAISTIMKGHDAMVAVMSSRMKNLSIVRALWTGGNMKTALDSAVNMNDQAVIVDLLNVLIFKPALWNLDVCLGMLPHLKDLINSKYESYVHCGCSALKLVLKNFGPVIKETVNAPPSIGVDITREERLRRCRGCFKYLMDVRDIVDGKQNVEGKLGSTFRELKLLIQSVE</sequence>
<dbReference type="FunCoup" id="A0A1S3K7U6">
    <property type="interactions" value="654"/>
</dbReference>
<dbReference type="GO" id="GO:0051013">
    <property type="term" value="P:microtubule severing"/>
    <property type="evidence" value="ECO:0007669"/>
    <property type="project" value="UniProtKB-UniRule"/>
</dbReference>
<feature type="compositionally biased region" description="Polar residues" evidence="13">
    <location>
        <begin position="498"/>
        <end position="511"/>
    </location>
</feature>
<dbReference type="InterPro" id="IPR026962">
    <property type="entry name" value="KTNB1"/>
</dbReference>
<dbReference type="OMA" id="TYADIPN"/>
<evidence type="ECO:0000313" key="16">
    <source>
        <dbReference type="RefSeq" id="XP_013418514.1"/>
    </source>
</evidence>
<dbReference type="GO" id="GO:0051301">
    <property type="term" value="P:cell division"/>
    <property type="evidence" value="ECO:0007669"/>
    <property type="project" value="UniProtKB-KW"/>
</dbReference>
<dbReference type="CDD" id="cd00200">
    <property type="entry name" value="WD40"/>
    <property type="match status" value="1"/>
</dbReference>
<dbReference type="GO" id="GO:0008017">
    <property type="term" value="F:microtubule binding"/>
    <property type="evidence" value="ECO:0007669"/>
    <property type="project" value="UniProtKB-UniRule"/>
</dbReference>
<name>A0A1S3K7U6_LINAN</name>
<proteinExistence type="inferred from homology"/>
<dbReference type="GO" id="GO:0000922">
    <property type="term" value="C:spindle pole"/>
    <property type="evidence" value="ECO:0007669"/>
    <property type="project" value="UniProtKB-SubCell"/>
</dbReference>
<evidence type="ECO:0000259" key="14">
    <source>
        <dbReference type="Pfam" id="PF13925"/>
    </source>
</evidence>
<comment type="subcellular location">
    <subcellularLocation>
        <location evidence="1 11">Cytoplasm</location>
        <location evidence="1 11">Cytoskeleton</location>
        <location evidence="1 11">Spindle</location>
    </subcellularLocation>
    <subcellularLocation>
        <location evidence="11">Cytoplasm</location>
    </subcellularLocation>
    <subcellularLocation>
        <location evidence="11">Cytoplasm</location>
        <location evidence="11">Cytoskeleton</location>
        <location evidence="11">Microtubule organizing center</location>
        <location evidence="11">Centrosome</location>
    </subcellularLocation>
    <subcellularLocation>
        <location evidence="11">Cytoplasm</location>
        <location evidence="11">Cytoskeleton</location>
        <location evidence="11">Spindle pole</location>
    </subcellularLocation>
    <subcellularLocation>
        <location evidence="11">Cytoplasm</location>
        <location evidence="11">Cytoskeleton</location>
    </subcellularLocation>
    <text evidence="11">Predominantly cytoplasmic. Localized to the interphase centrosome and mitotic spindle poles.</text>
</comment>
<reference evidence="16" key="1">
    <citation type="submission" date="2025-08" db="UniProtKB">
        <authorList>
            <consortium name="RefSeq"/>
        </authorList>
    </citation>
    <scope>IDENTIFICATION</scope>
    <source>
        <tissue evidence="16">Gonads</tissue>
    </source>
</reference>
<dbReference type="FunFam" id="2.130.10.10:FF:000846">
    <property type="entry name" value="Katanin p80 WD40 repeat-containing subunit B1 homolog"/>
    <property type="match status" value="1"/>
</dbReference>
<feature type="region of interest" description="Disordered" evidence="13">
    <location>
        <begin position="402"/>
        <end position="512"/>
    </location>
</feature>
<dbReference type="InParanoid" id="A0A1S3K7U6"/>
<evidence type="ECO:0000256" key="13">
    <source>
        <dbReference type="SAM" id="MobiDB-lite"/>
    </source>
</evidence>
<comment type="function">
    <text evidence="10 11">Participates in a complex which severs microtubules in an ATP-dependent manner. May act to target the enzymatic subunit of this complex to sites of action such as the centrosome. Microtubule severing may promote rapid reorganization of cellular microtubule arrays and the release of microtubules from the centrosome following nucleation.</text>
</comment>
<dbReference type="KEGG" id="lak:106179440"/>
<dbReference type="SUPFAM" id="SSF50978">
    <property type="entry name" value="WD40 repeat-like"/>
    <property type="match status" value="1"/>
</dbReference>
<evidence type="ECO:0000256" key="3">
    <source>
        <dbReference type="ARBA" id="ARBA00022574"/>
    </source>
</evidence>
<dbReference type="GO" id="GO:0005737">
    <property type="term" value="C:cytoplasm"/>
    <property type="evidence" value="ECO:0007669"/>
    <property type="project" value="UniProtKB-SubCell"/>
</dbReference>
<evidence type="ECO:0000256" key="7">
    <source>
        <dbReference type="ARBA" id="ARBA00022776"/>
    </source>
</evidence>
<dbReference type="AlphaFoldDB" id="A0A1S3K7U6"/>
<evidence type="ECO:0000256" key="9">
    <source>
        <dbReference type="ARBA" id="ARBA00023306"/>
    </source>
</evidence>
<dbReference type="InterPro" id="IPR020472">
    <property type="entry name" value="WD40_PAC1"/>
</dbReference>
<evidence type="ECO:0000256" key="12">
    <source>
        <dbReference type="PROSITE-ProRule" id="PRU00221"/>
    </source>
</evidence>
<dbReference type="GO" id="GO:0005813">
    <property type="term" value="C:centrosome"/>
    <property type="evidence" value="ECO:0007669"/>
    <property type="project" value="UniProtKB-SubCell"/>
</dbReference>
<gene>
    <name evidence="16" type="primary">LOC106179440</name>
    <name evidence="11" type="synonym">KATNB1</name>
</gene>
<evidence type="ECO:0000256" key="8">
    <source>
        <dbReference type="ARBA" id="ARBA00023212"/>
    </source>
</evidence>
<dbReference type="PROSITE" id="PS50294">
    <property type="entry name" value="WD_REPEATS_REGION"/>
    <property type="match status" value="4"/>
</dbReference>
<dbReference type="Gene3D" id="2.130.10.10">
    <property type="entry name" value="YVTN repeat-like/Quinoprotein amine dehydrogenase"/>
    <property type="match status" value="2"/>
</dbReference>
<dbReference type="PROSITE" id="PS00678">
    <property type="entry name" value="WD_REPEATS_1"/>
    <property type="match status" value="2"/>
</dbReference>
<dbReference type="GO" id="GO:0005874">
    <property type="term" value="C:microtubule"/>
    <property type="evidence" value="ECO:0007669"/>
    <property type="project" value="UniProtKB-KW"/>
</dbReference>
<feature type="repeat" description="WD" evidence="12">
    <location>
        <begin position="195"/>
        <end position="236"/>
    </location>
</feature>
<feature type="compositionally biased region" description="Pro residues" evidence="13">
    <location>
        <begin position="478"/>
        <end position="494"/>
    </location>
</feature>
<comment type="similarity">
    <text evidence="11">Belongs to the WD repeat KATNB1 family.</text>
</comment>
<evidence type="ECO:0000256" key="1">
    <source>
        <dbReference type="ARBA" id="ARBA00004186"/>
    </source>
</evidence>
<dbReference type="InterPro" id="IPR001680">
    <property type="entry name" value="WD40_rpt"/>
</dbReference>
<keyword evidence="6" id="KW-0677">Repeat</keyword>
<feature type="repeat" description="WD" evidence="12">
    <location>
        <begin position="26"/>
        <end position="68"/>
    </location>
</feature>
<dbReference type="InterPro" id="IPR036322">
    <property type="entry name" value="WD40_repeat_dom_sf"/>
</dbReference>
<dbReference type="GeneID" id="106179440"/>
<dbReference type="OrthoDB" id="10251605at2759"/>
<dbReference type="SMART" id="SM00320">
    <property type="entry name" value="WD40"/>
    <property type="match status" value="6"/>
</dbReference>
<keyword evidence="15" id="KW-1185">Reference proteome</keyword>
<evidence type="ECO:0000256" key="11">
    <source>
        <dbReference type="HAMAP-Rule" id="MF_03022"/>
    </source>
</evidence>
<evidence type="ECO:0000256" key="5">
    <source>
        <dbReference type="ARBA" id="ARBA00022701"/>
    </source>
</evidence>
<feature type="repeat" description="WD" evidence="12">
    <location>
        <begin position="111"/>
        <end position="152"/>
    </location>
</feature>
<feature type="repeat" description="WD" evidence="12">
    <location>
        <begin position="153"/>
        <end position="194"/>
    </location>
</feature>
<evidence type="ECO:0000256" key="6">
    <source>
        <dbReference type="ARBA" id="ARBA00022737"/>
    </source>
</evidence>